<dbReference type="GO" id="GO:0005634">
    <property type="term" value="C:nucleus"/>
    <property type="evidence" value="ECO:0007669"/>
    <property type="project" value="TreeGrafter"/>
</dbReference>
<dbReference type="Proteomes" id="UP000262825">
    <property type="component" value="Unassembled WGS sequence"/>
</dbReference>
<dbReference type="Pfam" id="PF05192">
    <property type="entry name" value="MutS_III"/>
    <property type="match status" value="1"/>
</dbReference>
<dbReference type="GO" id="GO:0140664">
    <property type="term" value="F:ATP-dependent DNA damage sensor activity"/>
    <property type="evidence" value="ECO:0007669"/>
    <property type="project" value="InterPro"/>
</dbReference>
<dbReference type="SMART" id="SM00534">
    <property type="entry name" value="MUTSac"/>
    <property type="match status" value="1"/>
</dbReference>
<dbReference type="PANTHER" id="PTHR11361:SF20">
    <property type="entry name" value="MUTS PROTEIN HOMOLOG 5"/>
    <property type="match status" value="1"/>
</dbReference>
<dbReference type="InterPro" id="IPR007696">
    <property type="entry name" value="DNA_mismatch_repair_MutS_core"/>
</dbReference>
<keyword evidence="7" id="KW-1185">Reference proteome</keyword>
<keyword evidence="2" id="KW-0547">Nucleotide-binding</keyword>
<dbReference type="SUPFAM" id="SSF48334">
    <property type="entry name" value="DNA repair protein MutS, domain III"/>
    <property type="match status" value="1"/>
</dbReference>
<dbReference type="GO" id="GO:0006298">
    <property type="term" value="P:mismatch repair"/>
    <property type="evidence" value="ECO:0007669"/>
    <property type="project" value="InterPro"/>
</dbReference>
<comment type="similarity">
    <text evidence="1">Belongs to the DNA mismatch repair MutS family.</text>
</comment>
<dbReference type="PIRSF" id="PIRSF037677">
    <property type="entry name" value="DNA_mis_repair_Msh6"/>
    <property type="match status" value="1"/>
</dbReference>
<dbReference type="InterPro" id="IPR017261">
    <property type="entry name" value="DNA_mismatch_repair_MutS/MSH"/>
</dbReference>
<dbReference type="Pfam" id="PF00488">
    <property type="entry name" value="MutS_V"/>
    <property type="match status" value="1"/>
</dbReference>
<feature type="domain" description="DNA mismatch repair proteins mutS family" evidence="5">
    <location>
        <begin position="668"/>
        <end position="684"/>
    </location>
</feature>
<evidence type="ECO:0000259" key="5">
    <source>
        <dbReference type="PROSITE" id="PS00486"/>
    </source>
</evidence>
<protein>
    <recommendedName>
        <fullName evidence="5">DNA mismatch repair proteins mutS family domain-containing protein</fullName>
    </recommendedName>
</protein>
<dbReference type="Gene3D" id="1.10.1420.10">
    <property type="match status" value="1"/>
</dbReference>
<dbReference type="SMART" id="SM00533">
    <property type="entry name" value="MUTSd"/>
    <property type="match status" value="1"/>
</dbReference>
<name>A0A376BAL9_9ASCO</name>
<evidence type="ECO:0000256" key="1">
    <source>
        <dbReference type="ARBA" id="ARBA00006271"/>
    </source>
</evidence>
<dbReference type="VEuPathDB" id="FungiDB:SCODWIG_03355"/>
<evidence type="ECO:0000313" key="7">
    <source>
        <dbReference type="Proteomes" id="UP000262825"/>
    </source>
</evidence>
<sequence length="849" mass="97194">MPQETEGSIVNDYQQNNVTYLCMNVVGNKFGFSIIQVCSNNVVALKQDINFNAAFLKENVINYLNNLILNYRPSILLLSTKIRQDIYDEIERLLQQQKGKLNELKVRFLSWSKFDKKFLEQELKDSNNSFACMDENKNCKLLNKMMLVFNSGWDITCGTLSCVLQTIINDEKLVDQGQQKLEINNLTFNLMQFSDSFVLDDDTINSLQVLPSLYKTKVYNSNKRGCLSLYELFEKSVKSELGKQVLKSWLTTPLKTKDLIVKRLQIVKILVATENTSVLDQLSWSLKKIPDIYRLLSSVSSRICNKPHVWIALVKFCETMIEIKKIINLLDSAYRQGVLKDLHLAIEEHKFKKIMSKINKVFNLENSLKEKELIINTGVNKELDKHINFYNNLEVFLEDIAVHIRTGIINDINCAAKLDPTVQNNIKNLINVAYIPQIGYLISIDIEAKELLEIVQDWVFIFETPTALYYKNNDIMKVDKEYGDICGIISDYQIEIFHDVQTEIIQYKLFLRKCYELSAELEILKSFAETSIENNFKEPELSSKENKLIIVQGRHPIFENLVDSYIPNDISLIGSRFDDESWNTMFCRIALITGANMSGKTVFITSCGIIVLLSHIGCFVPAISAKIGIVDNILTRIKTSEGINHTQSTFYSDCQQMSKCLALSTERSLVLIDEFGKGTSPIDGPALFAAIIRQMSEYKHCPRMLVCTHYHELYKKKIFSPQLKGTIHLTTTIFVKKHKDGNEDNSTEVITFLYKVKEGISNDSFGLFCASLSGIQPAILNRAHAIVDAMNQGRNISEISNTVPLQELTLFKKNQKIVEEFLSWDIQLEDDNDIAIKEKLKFFLQKDIS</sequence>
<proteinExistence type="inferred from homology"/>
<dbReference type="SUPFAM" id="SSF52540">
    <property type="entry name" value="P-loop containing nucleoside triphosphate hydrolases"/>
    <property type="match status" value="1"/>
</dbReference>
<dbReference type="EMBL" id="UFAJ01000779">
    <property type="protein sequence ID" value="SSD61594.1"/>
    <property type="molecule type" value="Genomic_DNA"/>
</dbReference>
<reference evidence="7" key="1">
    <citation type="submission" date="2018-06" db="EMBL/GenBank/DDBJ databases">
        <authorList>
            <person name="Guldener U."/>
        </authorList>
    </citation>
    <scope>NUCLEOTIDE SEQUENCE [LARGE SCALE GENOMIC DNA]</scope>
    <source>
        <strain evidence="7">UTAD17</strain>
    </source>
</reference>
<keyword evidence="3" id="KW-0067">ATP-binding</keyword>
<dbReference type="AlphaFoldDB" id="A0A376BAL9"/>
<evidence type="ECO:0000256" key="4">
    <source>
        <dbReference type="ARBA" id="ARBA00023125"/>
    </source>
</evidence>
<dbReference type="GO" id="GO:0030983">
    <property type="term" value="F:mismatched DNA binding"/>
    <property type="evidence" value="ECO:0007669"/>
    <property type="project" value="InterPro"/>
</dbReference>
<evidence type="ECO:0000313" key="6">
    <source>
        <dbReference type="EMBL" id="SSD61594.1"/>
    </source>
</evidence>
<organism evidence="6 7">
    <name type="scientific">Saccharomycodes ludwigii</name>
    <dbReference type="NCBI Taxonomy" id="36035"/>
    <lineage>
        <taxon>Eukaryota</taxon>
        <taxon>Fungi</taxon>
        <taxon>Dikarya</taxon>
        <taxon>Ascomycota</taxon>
        <taxon>Saccharomycotina</taxon>
        <taxon>Saccharomycetes</taxon>
        <taxon>Saccharomycodales</taxon>
        <taxon>Saccharomycodaceae</taxon>
        <taxon>Saccharomycodes</taxon>
    </lineage>
</organism>
<evidence type="ECO:0000256" key="3">
    <source>
        <dbReference type="ARBA" id="ARBA00022840"/>
    </source>
</evidence>
<dbReference type="InterPro" id="IPR036187">
    <property type="entry name" value="DNA_mismatch_repair_MutS_sf"/>
</dbReference>
<dbReference type="InterPro" id="IPR027417">
    <property type="entry name" value="P-loop_NTPase"/>
</dbReference>
<dbReference type="GO" id="GO:0005524">
    <property type="term" value="F:ATP binding"/>
    <property type="evidence" value="ECO:0007669"/>
    <property type="project" value="UniProtKB-KW"/>
</dbReference>
<gene>
    <name evidence="6" type="ORF">SCODWIG_03355</name>
</gene>
<evidence type="ECO:0000256" key="2">
    <source>
        <dbReference type="ARBA" id="ARBA00022741"/>
    </source>
</evidence>
<dbReference type="PROSITE" id="PS00486">
    <property type="entry name" value="DNA_MISMATCH_REPAIR_2"/>
    <property type="match status" value="1"/>
</dbReference>
<dbReference type="InterPro" id="IPR000432">
    <property type="entry name" value="DNA_mismatch_repair_MutS_C"/>
</dbReference>
<dbReference type="InterPro" id="IPR045076">
    <property type="entry name" value="MutS"/>
</dbReference>
<dbReference type="GO" id="GO:0051026">
    <property type="term" value="P:chiasma assembly"/>
    <property type="evidence" value="ECO:0007669"/>
    <property type="project" value="TreeGrafter"/>
</dbReference>
<keyword evidence="4" id="KW-0238">DNA-binding</keyword>
<dbReference type="PANTHER" id="PTHR11361">
    <property type="entry name" value="DNA MISMATCH REPAIR PROTEIN MUTS FAMILY MEMBER"/>
    <property type="match status" value="1"/>
</dbReference>
<dbReference type="Gene3D" id="3.40.50.300">
    <property type="entry name" value="P-loop containing nucleotide triphosphate hydrolases"/>
    <property type="match status" value="1"/>
</dbReference>
<accession>A0A376BAL9</accession>